<name>A0A939FVM5_9HYPH</name>
<keyword evidence="2" id="KW-0238">DNA-binding</keyword>
<proteinExistence type="predicted"/>
<organism evidence="5 6">
    <name type="scientific">Jiella flava</name>
    <dbReference type="NCBI Taxonomy" id="2816857"/>
    <lineage>
        <taxon>Bacteria</taxon>
        <taxon>Pseudomonadati</taxon>
        <taxon>Pseudomonadota</taxon>
        <taxon>Alphaproteobacteria</taxon>
        <taxon>Hyphomicrobiales</taxon>
        <taxon>Aurantimonadaceae</taxon>
        <taxon>Jiella</taxon>
    </lineage>
</organism>
<sequence>MAHDVTSVAAPTSTSAGFDVSRLSGEEKFDIWRNVVRPLFDVRPAGGDPATFDGGANALHAGTVLLSRAKATAQSFHREVRKNTTPEWDHIVIQLYEQGGYVGDCAGTPIDLRPGEISVLDLARPLSTVASNFSNITLLIPREFGARLQGAIYHGRRLGNGERLTPLARSHMSFLADNAGQLTNAEMEAGVEALLALMSARSFRDANAHVKAAMAASLRQRIVHFIDEHLADSDLSPAAIAYACGMSRASLYRLADVDGGLSTLVQARRLAKAYDMITDISARAIRIDDVAYAVGFVSAAHFSRAFKARYLIAPRELRSLSMNGFDRTLLKHDRRLYDWTLQMRRQYARYVDDSN</sequence>
<dbReference type="GO" id="GO:0043565">
    <property type="term" value="F:sequence-specific DNA binding"/>
    <property type="evidence" value="ECO:0007669"/>
    <property type="project" value="InterPro"/>
</dbReference>
<evidence type="ECO:0000313" key="6">
    <source>
        <dbReference type="Proteomes" id="UP000664122"/>
    </source>
</evidence>
<evidence type="ECO:0000259" key="4">
    <source>
        <dbReference type="PROSITE" id="PS01124"/>
    </source>
</evidence>
<dbReference type="Proteomes" id="UP000664122">
    <property type="component" value="Unassembled WGS sequence"/>
</dbReference>
<feature type="domain" description="HTH araC/xylS-type" evidence="4">
    <location>
        <begin position="220"/>
        <end position="320"/>
    </location>
</feature>
<dbReference type="EMBL" id="JAFMPP010000002">
    <property type="protein sequence ID" value="MBO0661689.1"/>
    <property type="molecule type" value="Genomic_DNA"/>
</dbReference>
<evidence type="ECO:0000256" key="3">
    <source>
        <dbReference type="ARBA" id="ARBA00023163"/>
    </source>
</evidence>
<evidence type="ECO:0000256" key="1">
    <source>
        <dbReference type="ARBA" id="ARBA00023015"/>
    </source>
</evidence>
<accession>A0A939FVM5</accession>
<dbReference type="InterPro" id="IPR018060">
    <property type="entry name" value="HTH_AraC"/>
</dbReference>
<protein>
    <submittedName>
        <fullName evidence="5">Helix-turn-helix domain-containing protein</fullName>
    </submittedName>
</protein>
<keyword evidence="6" id="KW-1185">Reference proteome</keyword>
<dbReference type="AlphaFoldDB" id="A0A939FVM5"/>
<dbReference type="RefSeq" id="WP_207256395.1">
    <property type="nucleotide sequence ID" value="NZ_JAFMPP010000002.1"/>
</dbReference>
<dbReference type="InterPro" id="IPR035418">
    <property type="entry name" value="AraC-bd_2"/>
</dbReference>
<dbReference type="PROSITE" id="PS01124">
    <property type="entry name" value="HTH_ARAC_FAMILY_2"/>
    <property type="match status" value="1"/>
</dbReference>
<dbReference type="Gene3D" id="1.10.10.60">
    <property type="entry name" value="Homeodomain-like"/>
    <property type="match status" value="1"/>
</dbReference>
<dbReference type="GO" id="GO:0003700">
    <property type="term" value="F:DNA-binding transcription factor activity"/>
    <property type="evidence" value="ECO:0007669"/>
    <property type="project" value="InterPro"/>
</dbReference>
<comment type="caution">
    <text evidence="5">The sequence shown here is derived from an EMBL/GenBank/DDBJ whole genome shotgun (WGS) entry which is preliminary data.</text>
</comment>
<keyword evidence="3" id="KW-0804">Transcription</keyword>
<dbReference type="InterPro" id="IPR050204">
    <property type="entry name" value="AraC_XylS_family_regulators"/>
</dbReference>
<dbReference type="PANTHER" id="PTHR46796:SF6">
    <property type="entry name" value="ARAC SUBFAMILY"/>
    <property type="match status" value="1"/>
</dbReference>
<reference evidence="5" key="1">
    <citation type="submission" date="2021-03" db="EMBL/GenBank/DDBJ databases">
        <title>Whole genome sequence of Jiella sp. CQZ9-1.</title>
        <authorList>
            <person name="Tuo L."/>
        </authorList>
    </citation>
    <scope>NUCLEOTIDE SEQUENCE</scope>
    <source>
        <strain evidence="5">CQZ9-1</strain>
    </source>
</reference>
<dbReference type="Pfam" id="PF14525">
    <property type="entry name" value="AraC_binding_2"/>
    <property type="match status" value="1"/>
</dbReference>
<evidence type="ECO:0000313" key="5">
    <source>
        <dbReference type="EMBL" id="MBO0661689.1"/>
    </source>
</evidence>
<dbReference type="SUPFAM" id="SSF46689">
    <property type="entry name" value="Homeodomain-like"/>
    <property type="match status" value="1"/>
</dbReference>
<dbReference type="InterPro" id="IPR009057">
    <property type="entry name" value="Homeodomain-like_sf"/>
</dbReference>
<gene>
    <name evidence="5" type="ORF">J1C48_03800</name>
</gene>
<keyword evidence="1" id="KW-0805">Transcription regulation</keyword>
<dbReference type="SMART" id="SM00342">
    <property type="entry name" value="HTH_ARAC"/>
    <property type="match status" value="1"/>
</dbReference>
<dbReference type="Pfam" id="PF12833">
    <property type="entry name" value="HTH_18"/>
    <property type="match status" value="1"/>
</dbReference>
<dbReference type="PANTHER" id="PTHR46796">
    <property type="entry name" value="HTH-TYPE TRANSCRIPTIONAL ACTIVATOR RHAS-RELATED"/>
    <property type="match status" value="1"/>
</dbReference>
<evidence type="ECO:0000256" key="2">
    <source>
        <dbReference type="ARBA" id="ARBA00023125"/>
    </source>
</evidence>